<comment type="caution">
    <text evidence="2">The sequence shown here is derived from an EMBL/GenBank/DDBJ whole genome shotgun (WGS) entry which is preliminary data.</text>
</comment>
<organism evidence="2 3">
    <name type="scientific">Brassica rapa subsp. trilocularis</name>
    <dbReference type="NCBI Taxonomy" id="1813537"/>
    <lineage>
        <taxon>Eukaryota</taxon>
        <taxon>Viridiplantae</taxon>
        <taxon>Streptophyta</taxon>
        <taxon>Embryophyta</taxon>
        <taxon>Tracheophyta</taxon>
        <taxon>Spermatophyta</taxon>
        <taxon>Magnoliopsida</taxon>
        <taxon>eudicotyledons</taxon>
        <taxon>Gunneridae</taxon>
        <taxon>Pentapetalae</taxon>
        <taxon>rosids</taxon>
        <taxon>malvids</taxon>
        <taxon>Brassicales</taxon>
        <taxon>Brassicaceae</taxon>
        <taxon>Brassiceae</taxon>
        <taxon>Brassica</taxon>
    </lineage>
</organism>
<proteinExistence type="predicted"/>
<protein>
    <submittedName>
        <fullName evidence="2">Uncharacterized protein</fullName>
    </submittedName>
</protein>
<feature type="region of interest" description="Disordered" evidence="1">
    <location>
        <begin position="1"/>
        <end position="102"/>
    </location>
</feature>
<evidence type="ECO:0000313" key="2">
    <source>
        <dbReference type="EMBL" id="KAG5381668.1"/>
    </source>
</evidence>
<feature type="compositionally biased region" description="Basic and acidic residues" evidence="1">
    <location>
        <begin position="68"/>
        <end position="81"/>
    </location>
</feature>
<dbReference type="Proteomes" id="UP000823674">
    <property type="component" value="Chromosome A09"/>
</dbReference>
<sequence length="102" mass="11208">MLRLVWVTRQSNNRSNIPSVSHDHLSGKDKCTASVSNDLKPRDQVKASSSEEPENTNVTGDDNTLEEQETKESDHGNDKGNNESIEGASEAVAVSEKPMKNR</sequence>
<evidence type="ECO:0000256" key="1">
    <source>
        <dbReference type="SAM" id="MobiDB-lite"/>
    </source>
</evidence>
<dbReference type="EMBL" id="JADBGQ010000008">
    <property type="protein sequence ID" value="KAG5381668.1"/>
    <property type="molecule type" value="Genomic_DNA"/>
</dbReference>
<feature type="compositionally biased region" description="Polar residues" evidence="1">
    <location>
        <begin position="46"/>
        <end position="62"/>
    </location>
</feature>
<feature type="compositionally biased region" description="Polar residues" evidence="1">
    <location>
        <begin position="8"/>
        <end position="19"/>
    </location>
</feature>
<accession>A0ABQ7L4Z5</accession>
<evidence type="ECO:0000313" key="3">
    <source>
        <dbReference type="Proteomes" id="UP000823674"/>
    </source>
</evidence>
<name>A0ABQ7L4Z5_BRACM</name>
<feature type="compositionally biased region" description="Basic and acidic residues" evidence="1">
    <location>
        <begin position="21"/>
        <end position="31"/>
    </location>
</feature>
<reference evidence="2 3" key="1">
    <citation type="submission" date="2021-03" db="EMBL/GenBank/DDBJ databases">
        <authorList>
            <person name="King G.J."/>
            <person name="Bancroft I."/>
            <person name="Baten A."/>
            <person name="Bloomfield J."/>
            <person name="Borpatragohain P."/>
            <person name="He Z."/>
            <person name="Irish N."/>
            <person name="Irwin J."/>
            <person name="Liu K."/>
            <person name="Mauleon R.P."/>
            <person name="Moore J."/>
            <person name="Morris R."/>
            <person name="Ostergaard L."/>
            <person name="Wang B."/>
            <person name="Wells R."/>
        </authorList>
    </citation>
    <scope>NUCLEOTIDE SEQUENCE [LARGE SCALE GENOMIC DNA]</scope>
    <source>
        <strain evidence="2">R-o-18</strain>
        <tissue evidence="2">Leaf</tissue>
    </source>
</reference>
<gene>
    <name evidence="2" type="primary">A09p003590.1_BraROA</name>
    <name evidence="2" type="ORF">IGI04_033138</name>
</gene>
<keyword evidence="3" id="KW-1185">Reference proteome</keyword>